<proteinExistence type="predicted"/>
<keyword evidence="3" id="KW-1185">Reference proteome</keyword>
<sequence>MQHLSVLVISSMMFVRSLFVDTSEFKLVKQDNAIALYERWIPGAGGENVREIKTIFQVKCAIPAVIGLFKDQARGREWNTNASDYRIATAPDPHHWITYIKYDIPWPVDDQDCCLLYRYQEMTGDAAEVAFESITDHRFPLYNKTTRITGTRGKWIMAPLGNGQLQITYMVTTDRSKKIPRWVSDPIIHDNLFRTMTKFKSLLENKTYARQ</sequence>
<dbReference type="InterPro" id="IPR002913">
    <property type="entry name" value="START_lipid-bd_dom"/>
</dbReference>
<evidence type="ECO:0000259" key="1">
    <source>
        <dbReference type="PROSITE" id="PS50848"/>
    </source>
</evidence>
<dbReference type="InterPro" id="IPR023393">
    <property type="entry name" value="START-like_dom_sf"/>
</dbReference>
<organism evidence="2 3">
    <name type="scientific">Chitinophaga ginsengisegetis</name>
    <dbReference type="NCBI Taxonomy" id="393003"/>
    <lineage>
        <taxon>Bacteria</taxon>
        <taxon>Pseudomonadati</taxon>
        <taxon>Bacteroidota</taxon>
        <taxon>Chitinophagia</taxon>
        <taxon>Chitinophagales</taxon>
        <taxon>Chitinophagaceae</taxon>
        <taxon>Chitinophaga</taxon>
    </lineage>
</organism>
<dbReference type="GO" id="GO:0008289">
    <property type="term" value="F:lipid binding"/>
    <property type="evidence" value="ECO:0007669"/>
    <property type="project" value="InterPro"/>
</dbReference>
<dbReference type="Pfam" id="PF01852">
    <property type="entry name" value="START"/>
    <property type="match status" value="1"/>
</dbReference>
<reference evidence="2 3" key="1">
    <citation type="submission" date="2017-02" db="EMBL/GenBank/DDBJ databases">
        <authorList>
            <person name="Peterson S.W."/>
        </authorList>
    </citation>
    <scope>NUCLEOTIDE SEQUENCE [LARGE SCALE GENOMIC DNA]</scope>
    <source>
        <strain evidence="2 3">DSM 18108</strain>
    </source>
</reference>
<accession>A0A1T5N6Z0</accession>
<gene>
    <name evidence="2" type="ORF">SAMN05660461_0644</name>
</gene>
<protein>
    <submittedName>
        <fullName evidence="2">START domain-containing protein</fullName>
    </submittedName>
</protein>
<dbReference type="Proteomes" id="UP000190166">
    <property type="component" value="Unassembled WGS sequence"/>
</dbReference>
<dbReference type="Gene3D" id="3.30.530.20">
    <property type="match status" value="1"/>
</dbReference>
<dbReference type="EMBL" id="FUZZ01000001">
    <property type="protein sequence ID" value="SKC96250.1"/>
    <property type="molecule type" value="Genomic_DNA"/>
</dbReference>
<dbReference type="RefSeq" id="WP_079467963.1">
    <property type="nucleotide sequence ID" value="NZ_FUZZ01000001.1"/>
</dbReference>
<dbReference type="PROSITE" id="PS50848">
    <property type="entry name" value="START"/>
    <property type="match status" value="1"/>
</dbReference>
<feature type="domain" description="START" evidence="1">
    <location>
        <begin position="68"/>
        <end position="208"/>
    </location>
</feature>
<dbReference type="STRING" id="393003.SAMN05660461_0644"/>
<dbReference type="AlphaFoldDB" id="A0A1T5N6Z0"/>
<evidence type="ECO:0000313" key="2">
    <source>
        <dbReference type="EMBL" id="SKC96250.1"/>
    </source>
</evidence>
<dbReference type="SUPFAM" id="SSF55961">
    <property type="entry name" value="Bet v1-like"/>
    <property type="match status" value="1"/>
</dbReference>
<evidence type="ECO:0000313" key="3">
    <source>
        <dbReference type="Proteomes" id="UP000190166"/>
    </source>
</evidence>
<name>A0A1T5N6Z0_9BACT</name>